<evidence type="ECO:0000256" key="3">
    <source>
        <dbReference type="ARBA" id="ARBA00023002"/>
    </source>
</evidence>
<evidence type="ECO:0000256" key="6">
    <source>
        <dbReference type="SAM" id="MobiDB-lite"/>
    </source>
</evidence>
<dbReference type="PANTHER" id="PTHR21266:SF59">
    <property type="entry name" value="BLR4922 PROTEIN"/>
    <property type="match status" value="1"/>
</dbReference>
<dbReference type="SUPFAM" id="SSF50022">
    <property type="entry name" value="ISP domain"/>
    <property type="match status" value="1"/>
</dbReference>
<dbReference type="InterPro" id="IPR015881">
    <property type="entry name" value="ARHD_Rieske_2Fe_2S"/>
</dbReference>
<dbReference type="InterPro" id="IPR050584">
    <property type="entry name" value="Cholesterol_7-desaturase"/>
</dbReference>
<dbReference type="PROSITE" id="PS00570">
    <property type="entry name" value="RING_HYDROXYL_ALPHA"/>
    <property type="match status" value="1"/>
</dbReference>
<evidence type="ECO:0000256" key="5">
    <source>
        <dbReference type="ARBA" id="ARBA00023014"/>
    </source>
</evidence>
<evidence type="ECO:0000256" key="2">
    <source>
        <dbReference type="ARBA" id="ARBA00022723"/>
    </source>
</evidence>
<dbReference type="Pfam" id="PF00355">
    <property type="entry name" value="Rieske"/>
    <property type="match status" value="1"/>
</dbReference>
<dbReference type="Pfam" id="PF19112">
    <property type="entry name" value="VanA_C"/>
    <property type="match status" value="1"/>
</dbReference>
<dbReference type="Gene3D" id="3.90.380.10">
    <property type="entry name" value="Naphthalene 1,2-dioxygenase Alpha Subunit, Chain A, domain 1"/>
    <property type="match status" value="1"/>
</dbReference>
<keyword evidence="3" id="KW-0560">Oxidoreductase</keyword>
<dbReference type="GO" id="GO:0051537">
    <property type="term" value="F:2 iron, 2 sulfur cluster binding"/>
    <property type="evidence" value="ECO:0007669"/>
    <property type="project" value="UniProtKB-KW"/>
</dbReference>
<keyword evidence="9" id="KW-1185">Reference proteome</keyword>
<dbReference type="InterPro" id="IPR036922">
    <property type="entry name" value="Rieske_2Fe-2S_sf"/>
</dbReference>
<comment type="caution">
    <text evidence="8">The sequence shown here is derived from an EMBL/GenBank/DDBJ whole genome shotgun (WGS) entry which is preliminary data.</text>
</comment>
<dbReference type="PANTHER" id="PTHR21266">
    <property type="entry name" value="IRON-SULFUR DOMAIN CONTAINING PROTEIN"/>
    <property type="match status" value="1"/>
</dbReference>
<feature type="region of interest" description="Disordered" evidence="6">
    <location>
        <begin position="1"/>
        <end position="21"/>
    </location>
</feature>
<evidence type="ECO:0000256" key="4">
    <source>
        <dbReference type="ARBA" id="ARBA00023004"/>
    </source>
</evidence>
<feature type="domain" description="Rieske" evidence="7">
    <location>
        <begin position="36"/>
        <end position="138"/>
    </location>
</feature>
<keyword evidence="4" id="KW-0408">Iron</keyword>
<dbReference type="EMBL" id="SMLL01000005">
    <property type="protein sequence ID" value="TFY98677.1"/>
    <property type="molecule type" value="Genomic_DNA"/>
</dbReference>
<proteinExistence type="predicted"/>
<reference evidence="8 9" key="1">
    <citation type="submission" date="2019-03" db="EMBL/GenBank/DDBJ databases">
        <title>Ramlibacter rhizophilus CCTCC AB2015357, whole genome shotgun sequence.</title>
        <authorList>
            <person name="Zhang X."/>
            <person name="Feng G."/>
            <person name="Zhu H."/>
        </authorList>
    </citation>
    <scope>NUCLEOTIDE SEQUENCE [LARGE SCALE GENOMIC DNA]</scope>
    <source>
        <strain evidence="8 9">CCTCC AB2015357</strain>
    </source>
</reference>
<dbReference type="PROSITE" id="PS51296">
    <property type="entry name" value="RIESKE"/>
    <property type="match status" value="1"/>
</dbReference>
<dbReference type="Gene3D" id="2.102.10.10">
    <property type="entry name" value="Rieske [2Fe-2S] iron-sulphur domain"/>
    <property type="match status" value="1"/>
</dbReference>
<dbReference type="OrthoDB" id="9790995at2"/>
<evidence type="ECO:0000313" key="9">
    <source>
        <dbReference type="Proteomes" id="UP000297564"/>
    </source>
</evidence>
<keyword evidence="2" id="KW-0479">Metal-binding</keyword>
<gene>
    <name evidence="8" type="ORF">EZ242_14230</name>
</gene>
<dbReference type="GO" id="GO:0005506">
    <property type="term" value="F:iron ion binding"/>
    <property type="evidence" value="ECO:0007669"/>
    <property type="project" value="InterPro"/>
</dbReference>
<evidence type="ECO:0000313" key="8">
    <source>
        <dbReference type="EMBL" id="TFY98677.1"/>
    </source>
</evidence>
<organism evidence="8 9">
    <name type="scientific">Ramlibacter rhizophilus</name>
    <dbReference type="NCBI Taxonomy" id="1781167"/>
    <lineage>
        <taxon>Bacteria</taxon>
        <taxon>Pseudomonadati</taxon>
        <taxon>Pseudomonadota</taxon>
        <taxon>Betaproteobacteria</taxon>
        <taxon>Burkholderiales</taxon>
        <taxon>Comamonadaceae</taxon>
        <taxon>Ramlibacter</taxon>
    </lineage>
</organism>
<name>A0A4Z0BK92_9BURK</name>
<dbReference type="GO" id="GO:0016491">
    <property type="term" value="F:oxidoreductase activity"/>
    <property type="evidence" value="ECO:0007669"/>
    <property type="project" value="UniProtKB-KW"/>
</dbReference>
<dbReference type="Proteomes" id="UP000297564">
    <property type="component" value="Unassembled WGS sequence"/>
</dbReference>
<dbReference type="InterPro" id="IPR044043">
    <property type="entry name" value="VanA_C_cat"/>
</dbReference>
<dbReference type="RefSeq" id="WP_135285828.1">
    <property type="nucleotide sequence ID" value="NZ_SMLL01000005.1"/>
</dbReference>
<protein>
    <recommendedName>
        <fullName evidence="7">Rieske domain-containing protein</fullName>
    </recommendedName>
</protein>
<dbReference type="AlphaFoldDB" id="A0A4Z0BK92"/>
<dbReference type="InterPro" id="IPR017941">
    <property type="entry name" value="Rieske_2Fe-2S"/>
</dbReference>
<keyword evidence="5" id="KW-0411">Iron-sulfur</keyword>
<sequence length="431" mass="48503">MNTVPSPAPAAAPGDDDLTRCAPGTPGGDYLRRFWQPVYHAADLAPGRAVPLRIMGEAFTLYRGEDGQARLVQARCPHRGTQLSTGWVEGEGLRCMYHGWKFAADGRCLERPAEASAGGERMGLATWPAREYLGLVFAWLGGGDPPPLPRYPEFEQFDGLLEIDSYARECNYFQNLENALDMSHVGFVHGDNRAAFQGIGLGSALRAEESPWGVTYTFTRSDGRRRVQQFGMPNVFHMTALPNEEDVDWQESLFWWVPIDDSNHMQFSLHRVPIRGDAALRFKARREARRSQIDLAHQDVCRDVLAGRLSMRDVPAQRVDLVRLQDDVAQVGQGLIAHRDAEHLGRSDVGVTVIRRLWRRELEALRAGRPLRHWTRPPDLLPQVWGLREDQAHPELARTQEGARAEVMDIRPHVEVRFQLALLHGASPRPA</sequence>
<keyword evidence="1" id="KW-0001">2Fe-2S</keyword>
<accession>A0A4Z0BK92</accession>
<evidence type="ECO:0000259" key="7">
    <source>
        <dbReference type="PROSITE" id="PS51296"/>
    </source>
</evidence>
<feature type="compositionally biased region" description="Pro residues" evidence="6">
    <location>
        <begin position="1"/>
        <end position="10"/>
    </location>
</feature>
<evidence type="ECO:0000256" key="1">
    <source>
        <dbReference type="ARBA" id="ARBA00022714"/>
    </source>
</evidence>
<dbReference type="SUPFAM" id="SSF55961">
    <property type="entry name" value="Bet v1-like"/>
    <property type="match status" value="1"/>
</dbReference>